<protein>
    <submittedName>
        <fullName evidence="2">Uncharacterized protein</fullName>
    </submittedName>
</protein>
<keyword evidence="3" id="KW-1185">Reference proteome</keyword>
<sequence>MDQYNQRMHITTKMRPIDVRPDTLESVNTREFSVEDLHQLVKVNITNPATYLVVVLIYGIFVII</sequence>
<gene>
    <name evidence="2" type="ORF">NQ315_014001</name>
</gene>
<dbReference type="Proteomes" id="UP001159042">
    <property type="component" value="Unassembled WGS sequence"/>
</dbReference>
<name>A0AAV8VHF9_9CUCU</name>
<comment type="caution">
    <text evidence="2">The sequence shown here is derived from an EMBL/GenBank/DDBJ whole genome shotgun (WGS) entry which is preliminary data.</text>
</comment>
<feature type="transmembrane region" description="Helical" evidence="1">
    <location>
        <begin position="45"/>
        <end position="63"/>
    </location>
</feature>
<evidence type="ECO:0000313" key="3">
    <source>
        <dbReference type="Proteomes" id="UP001159042"/>
    </source>
</evidence>
<dbReference type="EMBL" id="JANEYG010000091">
    <property type="protein sequence ID" value="KAJ8913594.1"/>
    <property type="molecule type" value="Genomic_DNA"/>
</dbReference>
<evidence type="ECO:0000256" key="1">
    <source>
        <dbReference type="SAM" id="Phobius"/>
    </source>
</evidence>
<dbReference type="AlphaFoldDB" id="A0AAV8VHF9"/>
<reference evidence="2 3" key="1">
    <citation type="journal article" date="2023" name="Insect Mol. Biol.">
        <title>Genome sequencing provides insights into the evolution of gene families encoding plant cell wall-degrading enzymes in longhorned beetles.</title>
        <authorList>
            <person name="Shin N.R."/>
            <person name="Okamura Y."/>
            <person name="Kirsch R."/>
            <person name="Pauchet Y."/>
        </authorList>
    </citation>
    <scope>NUCLEOTIDE SEQUENCE [LARGE SCALE GENOMIC DNA]</scope>
    <source>
        <strain evidence="2">EAD_L_NR</strain>
    </source>
</reference>
<organism evidence="2 3">
    <name type="scientific">Exocentrus adspersus</name>
    <dbReference type="NCBI Taxonomy" id="1586481"/>
    <lineage>
        <taxon>Eukaryota</taxon>
        <taxon>Metazoa</taxon>
        <taxon>Ecdysozoa</taxon>
        <taxon>Arthropoda</taxon>
        <taxon>Hexapoda</taxon>
        <taxon>Insecta</taxon>
        <taxon>Pterygota</taxon>
        <taxon>Neoptera</taxon>
        <taxon>Endopterygota</taxon>
        <taxon>Coleoptera</taxon>
        <taxon>Polyphaga</taxon>
        <taxon>Cucujiformia</taxon>
        <taxon>Chrysomeloidea</taxon>
        <taxon>Cerambycidae</taxon>
        <taxon>Lamiinae</taxon>
        <taxon>Acanthocinini</taxon>
        <taxon>Exocentrus</taxon>
    </lineage>
</organism>
<keyword evidence="1" id="KW-0812">Transmembrane</keyword>
<keyword evidence="1" id="KW-0472">Membrane</keyword>
<evidence type="ECO:0000313" key="2">
    <source>
        <dbReference type="EMBL" id="KAJ8913594.1"/>
    </source>
</evidence>
<proteinExistence type="predicted"/>
<accession>A0AAV8VHF9</accession>
<keyword evidence="1" id="KW-1133">Transmembrane helix</keyword>